<dbReference type="PANTHER" id="PTHR32285">
    <property type="entry name" value="PROTEIN TRICHOME BIREFRINGENCE-LIKE 9-RELATED"/>
    <property type="match status" value="1"/>
</dbReference>
<proteinExistence type="inferred from homology"/>
<comment type="similarity">
    <text evidence="2">Belongs to the PC-esterase family. TBL subfamily.</text>
</comment>
<keyword evidence="11" id="KW-1185">Reference proteome</keyword>
<dbReference type="Pfam" id="PF13839">
    <property type="entry name" value="PC-Esterase"/>
    <property type="match status" value="1"/>
</dbReference>
<dbReference type="GO" id="GO:0016020">
    <property type="term" value="C:membrane"/>
    <property type="evidence" value="ECO:0007669"/>
    <property type="project" value="UniProtKB-SubCell"/>
</dbReference>
<evidence type="ECO:0000259" key="8">
    <source>
        <dbReference type="Pfam" id="PF13839"/>
    </source>
</evidence>
<dbReference type="EMBL" id="JBAMMX010000009">
    <property type="protein sequence ID" value="KAK6933877.1"/>
    <property type="molecule type" value="Genomic_DNA"/>
</dbReference>
<sequence>MGSPNQRTRSLLVAVLLFILSCIVLAKEEHSHTNITNTQSGCNLYEGSWVKDDSYPLFDSSKCPYIRTDFDCLKNGRPDLNYLKYRWQPKGCNLPRFDAVDFLKKLKGKKIMFVGDSISLEHWTSLVCLLHAAVPSSGIISDARTVTFKDYGVSVIIDPNLYLVDIENRVLKLDSINEGSKNWKDIDILVFNTWLWWPRNDGGQPWDRIHDGGKIVEDMDRVEAFRKGLTTWANWVNSDIDPSKTKVYFRGITPTHYNAKEWGDPSAKGCSKETEPISGSTYPAGLPLQQKVALEVLSTITKPVTLLDITTLSQLRKDAHVSFYHGGDNADCTHWCIAGLPEIWNEFLYASL</sequence>
<evidence type="ECO:0000256" key="6">
    <source>
        <dbReference type="ARBA" id="ARBA00023136"/>
    </source>
</evidence>
<dbReference type="GO" id="GO:0005794">
    <property type="term" value="C:Golgi apparatus"/>
    <property type="evidence" value="ECO:0007669"/>
    <property type="project" value="TreeGrafter"/>
</dbReference>
<feature type="chain" id="PRO_5042953195" evidence="7">
    <location>
        <begin position="27"/>
        <end position="352"/>
    </location>
</feature>
<keyword evidence="7" id="KW-0732">Signal</keyword>
<feature type="signal peptide" evidence="7">
    <location>
        <begin position="1"/>
        <end position="26"/>
    </location>
</feature>
<evidence type="ECO:0000313" key="11">
    <source>
        <dbReference type="Proteomes" id="UP001370490"/>
    </source>
</evidence>
<keyword evidence="4" id="KW-0735">Signal-anchor</keyword>
<evidence type="ECO:0000313" key="10">
    <source>
        <dbReference type="EMBL" id="KAK6933877.1"/>
    </source>
</evidence>
<dbReference type="GO" id="GO:0016413">
    <property type="term" value="F:O-acetyltransferase activity"/>
    <property type="evidence" value="ECO:0007669"/>
    <property type="project" value="InterPro"/>
</dbReference>
<reference evidence="10 11" key="1">
    <citation type="submission" date="2023-12" db="EMBL/GenBank/DDBJ databases">
        <title>A high-quality genome assembly for Dillenia turbinata (Dilleniales).</title>
        <authorList>
            <person name="Chanderbali A."/>
        </authorList>
    </citation>
    <scope>NUCLEOTIDE SEQUENCE [LARGE SCALE GENOMIC DNA]</scope>
    <source>
        <strain evidence="10">LSX21</strain>
        <tissue evidence="10">Leaf</tissue>
    </source>
</reference>
<dbReference type="InterPro" id="IPR026057">
    <property type="entry name" value="TBL_C"/>
</dbReference>
<dbReference type="PANTHER" id="PTHR32285:SF36">
    <property type="entry name" value="PROTEIN TRICHOME BIREFRINGENCE-LIKE 38"/>
    <property type="match status" value="1"/>
</dbReference>
<dbReference type="InterPro" id="IPR029962">
    <property type="entry name" value="TBL"/>
</dbReference>
<accession>A0AAN8VQK6</accession>
<evidence type="ECO:0000256" key="4">
    <source>
        <dbReference type="ARBA" id="ARBA00022968"/>
    </source>
</evidence>
<feature type="domain" description="Trichome birefringence-like C-terminal" evidence="8">
    <location>
        <begin position="94"/>
        <end position="350"/>
    </location>
</feature>
<dbReference type="PROSITE" id="PS51257">
    <property type="entry name" value="PROKAR_LIPOPROTEIN"/>
    <property type="match status" value="1"/>
</dbReference>
<dbReference type="AlphaFoldDB" id="A0AAN8VQK6"/>
<evidence type="ECO:0000259" key="9">
    <source>
        <dbReference type="Pfam" id="PF14416"/>
    </source>
</evidence>
<evidence type="ECO:0000256" key="1">
    <source>
        <dbReference type="ARBA" id="ARBA00004167"/>
    </source>
</evidence>
<evidence type="ECO:0000256" key="7">
    <source>
        <dbReference type="SAM" id="SignalP"/>
    </source>
</evidence>
<comment type="subcellular location">
    <subcellularLocation>
        <location evidence="1">Membrane</location>
        <topology evidence="1">Single-pass membrane protein</topology>
    </subcellularLocation>
</comment>
<evidence type="ECO:0000256" key="2">
    <source>
        <dbReference type="ARBA" id="ARBA00007727"/>
    </source>
</evidence>
<evidence type="ECO:0000256" key="5">
    <source>
        <dbReference type="ARBA" id="ARBA00022989"/>
    </source>
</evidence>
<feature type="domain" description="Trichome birefringence-like N-terminal" evidence="9">
    <location>
        <begin position="41"/>
        <end position="93"/>
    </location>
</feature>
<keyword evidence="5" id="KW-1133">Transmembrane helix</keyword>
<keyword evidence="6" id="KW-0472">Membrane</keyword>
<dbReference type="InterPro" id="IPR025846">
    <property type="entry name" value="TBL_N"/>
</dbReference>
<comment type="caution">
    <text evidence="10">The sequence shown here is derived from an EMBL/GenBank/DDBJ whole genome shotgun (WGS) entry which is preliminary data.</text>
</comment>
<dbReference type="Proteomes" id="UP001370490">
    <property type="component" value="Unassembled WGS sequence"/>
</dbReference>
<keyword evidence="3" id="KW-0812">Transmembrane</keyword>
<dbReference type="Pfam" id="PF14416">
    <property type="entry name" value="PMR5N"/>
    <property type="match status" value="1"/>
</dbReference>
<gene>
    <name evidence="10" type="ORF">RJ641_036771</name>
</gene>
<evidence type="ECO:0000256" key="3">
    <source>
        <dbReference type="ARBA" id="ARBA00022692"/>
    </source>
</evidence>
<protein>
    <submittedName>
        <fullName evidence="10">PC-Esterase</fullName>
    </submittedName>
</protein>
<organism evidence="10 11">
    <name type="scientific">Dillenia turbinata</name>
    <dbReference type="NCBI Taxonomy" id="194707"/>
    <lineage>
        <taxon>Eukaryota</taxon>
        <taxon>Viridiplantae</taxon>
        <taxon>Streptophyta</taxon>
        <taxon>Embryophyta</taxon>
        <taxon>Tracheophyta</taxon>
        <taxon>Spermatophyta</taxon>
        <taxon>Magnoliopsida</taxon>
        <taxon>eudicotyledons</taxon>
        <taxon>Gunneridae</taxon>
        <taxon>Pentapetalae</taxon>
        <taxon>Dilleniales</taxon>
        <taxon>Dilleniaceae</taxon>
        <taxon>Dillenia</taxon>
    </lineage>
</organism>
<name>A0AAN8VQK6_9MAGN</name>